<dbReference type="EMBL" id="CP053069">
    <property type="protein sequence ID" value="QJR09427.1"/>
    <property type="molecule type" value="Genomic_DNA"/>
</dbReference>
<keyword evidence="1" id="KW-0732">Signal</keyword>
<dbReference type="Pfam" id="PF05960">
    <property type="entry name" value="DUF885"/>
    <property type="match status" value="1"/>
</dbReference>
<dbReference type="Proteomes" id="UP000501534">
    <property type="component" value="Chromosome"/>
</dbReference>
<dbReference type="KEGG" id="uru:DSM104443_00471"/>
<dbReference type="RefSeq" id="WP_171089122.1">
    <property type="nucleotide sequence ID" value="NZ_CP053069.1"/>
</dbReference>
<sequence length="602" mass="67478">MRRLAALGALAASLAAVSPAVLAAPSKEPAPNAALQKFFDRVFQEDLKENPEVATLLGTEGMNDRIADRSPAGTARRKATVKARITELNRFDPKRLNTQDRISREVMLDSLQRDERQNAIYGDLPMGADNLDGWLLASPIQGVQDWWAYLAKAAPTRTVKDYEDYLKRMAGIPTALGFETERMRAGMKSGWMPPRGAMTTVIPQIEAFAKGDPEQSPLYAPFKEFPQAVGEADRKRLSEQAKKTIAERVQPAFATLKTFVEKEYIPATPEALGFSSRPAGPAGYQLAIEGYTTTNMTPKEIHDLGLSEVARIRGEMDKVMVVTGFKGDFPAFLKFLREDKQFYYTNAEDMLRGYRDIAKRADAELPRFFAELPRLPYGVRPMELHEGDNADHYSRGSLDGTRAGFYEANVHFFQKHPKYDMESTLLHEAVPGHHLQIARAQELKGIPEFRRAGSYNAYQEGWALYAESLGYEMGFYKDPYQRFGALSNEALRACRLVIDTGVHAFGWTREQSIKYLLDNSGVSENFAAAEVDRYIVWPGQALGYKVGELKIKALRAKASAALGDKFDIRRFHNAILDDGALPLTVLEARIDEWIRTEKGKKK</sequence>
<dbReference type="AlphaFoldDB" id="A0A6M4GUY6"/>
<evidence type="ECO:0000313" key="2">
    <source>
        <dbReference type="EMBL" id="QJR09427.1"/>
    </source>
</evidence>
<feature type="signal peptide" evidence="1">
    <location>
        <begin position="1"/>
        <end position="23"/>
    </location>
</feature>
<evidence type="ECO:0000313" key="3">
    <source>
        <dbReference type="Proteomes" id="UP000501534"/>
    </source>
</evidence>
<protein>
    <recommendedName>
        <fullName evidence="4">DUF885 domain-containing protein</fullName>
    </recommendedName>
</protein>
<name>A0A6M4GUY6_9PROT</name>
<dbReference type="PANTHER" id="PTHR33361:SF2">
    <property type="entry name" value="DUF885 DOMAIN-CONTAINING PROTEIN"/>
    <property type="match status" value="1"/>
</dbReference>
<organism evidence="2 3">
    <name type="scientific">Usitatibacter rugosus</name>
    <dbReference type="NCBI Taxonomy" id="2732067"/>
    <lineage>
        <taxon>Bacteria</taxon>
        <taxon>Pseudomonadati</taxon>
        <taxon>Pseudomonadota</taxon>
        <taxon>Betaproteobacteria</taxon>
        <taxon>Nitrosomonadales</taxon>
        <taxon>Usitatibacteraceae</taxon>
        <taxon>Usitatibacter</taxon>
    </lineage>
</organism>
<gene>
    <name evidence="2" type="ORF">DSM104443_00471</name>
</gene>
<feature type="chain" id="PRO_5026850728" description="DUF885 domain-containing protein" evidence="1">
    <location>
        <begin position="24"/>
        <end position="602"/>
    </location>
</feature>
<evidence type="ECO:0000256" key="1">
    <source>
        <dbReference type="SAM" id="SignalP"/>
    </source>
</evidence>
<keyword evidence="3" id="KW-1185">Reference proteome</keyword>
<dbReference type="InterPro" id="IPR010281">
    <property type="entry name" value="DUF885"/>
</dbReference>
<evidence type="ECO:0008006" key="4">
    <source>
        <dbReference type="Google" id="ProtNLM"/>
    </source>
</evidence>
<proteinExistence type="predicted"/>
<dbReference type="PANTHER" id="PTHR33361">
    <property type="entry name" value="GLR0591 PROTEIN"/>
    <property type="match status" value="1"/>
</dbReference>
<accession>A0A6M4GUY6</accession>
<reference evidence="2 3" key="1">
    <citation type="submission" date="2020-04" db="EMBL/GenBank/DDBJ databases">
        <title>Usitatibacter rugosus gen. nov., sp. nov. and Usitatibacter palustris sp. nov., novel members of Usitatibacteraceae fam. nov. within the order Nitrosomonadales isolated from soil.</title>
        <authorList>
            <person name="Huber K.J."/>
            <person name="Neumann-Schaal M."/>
            <person name="Geppert A."/>
            <person name="Luckner M."/>
            <person name="Wanner G."/>
            <person name="Overmann J."/>
        </authorList>
    </citation>
    <scope>NUCLEOTIDE SEQUENCE [LARGE SCALE GENOMIC DNA]</scope>
    <source>
        <strain evidence="2 3">0125_3</strain>
    </source>
</reference>